<sequence>MKSGLGLYPHLLSEENYRFVYQARATHIVAHLPGFARREGRARDRLREGLAR</sequence>
<accession>A0A382X2D9</accession>
<gene>
    <name evidence="1" type="ORF">METZ01_LOCUS417997</name>
</gene>
<evidence type="ECO:0000313" key="1">
    <source>
        <dbReference type="EMBL" id="SVD65143.1"/>
    </source>
</evidence>
<protein>
    <submittedName>
        <fullName evidence="1">Uncharacterized protein</fullName>
    </submittedName>
</protein>
<dbReference type="EMBL" id="UINC01164340">
    <property type="protein sequence ID" value="SVD65143.1"/>
    <property type="molecule type" value="Genomic_DNA"/>
</dbReference>
<proteinExistence type="predicted"/>
<organism evidence="1">
    <name type="scientific">marine metagenome</name>
    <dbReference type="NCBI Taxonomy" id="408172"/>
    <lineage>
        <taxon>unclassified sequences</taxon>
        <taxon>metagenomes</taxon>
        <taxon>ecological metagenomes</taxon>
    </lineage>
</organism>
<feature type="non-terminal residue" evidence="1">
    <location>
        <position position="52"/>
    </location>
</feature>
<dbReference type="AlphaFoldDB" id="A0A382X2D9"/>
<reference evidence="1" key="1">
    <citation type="submission" date="2018-05" db="EMBL/GenBank/DDBJ databases">
        <authorList>
            <person name="Lanie J.A."/>
            <person name="Ng W.-L."/>
            <person name="Kazmierczak K.M."/>
            <person name="Andrzejewski T.M."/>
            <person name="Davidsen T.M."/>
            <person name="Wayne K.J."/>
            <person name="Tettelin H."/>
            <person name="Glass J.I."/>
            <person name="Rusch D."/>
            <person name="Podicherti R."/>
            <person name="Tsui H.-C.T."/>
            <person name="Winkler M.E."/>
        </authorList>
    </citation>
    <scope>NUCLEOTIDE SEQUENCE</scope>
</reference>
<name>A0A382X2D9_9ZZZZ</name>